<evidence type="ECO:0000259" key="1">
    <source>
        <dbReference type="Pfam" id="PF00561"/>
    </source>
</evidence>
<organism evidence="2 3">
    <name type="scientific">Rhizobium sophorae</name>
    <dbReference type="NCBI Taxonomy" id="1535242"/>
    <lineage>
        <taxon>Bacteria</taxon>
        <taxon>Pseudomonadati</taxon>
        <taxon>Pseudomonadota</taxon>
        <taxon>Alphaproteobacteria</taxon>
        <taxon>Hyphomicrobiales</taxon>
        <taxon>Rhizobiaceae</taxon>
        <taxon>Rhizobium/Agrobacterium group</taxon>
        <taxon>Rhizobium</taxon>
    </lineage>
</organism>
<comment type="caution">
    <text evidence="2">The sequence shown here is derived from an EMBL/GenBank/DDBJ whole genome shotgun (WGS) entry which is preliminary data.</text>
</comment>
<dbReference type="RefSeq" id="WP_171378376.1">
    <property type="nucleotide sequence ID" value="NZ_JABFCN010000071.1"/>
</dbReference>
<dbReference type="GO" id="GO:0016787">
    <property type="term" value="F:hydrolase activity"/>
    <property type="evidence" value="ECO:0007669"/>
    <property type="project" value="UniProtKB-KW"/>
</dbReference>
<reference evidence="2 3" key="1">
    <citation type="submission" date="2020-02" db="EMBL/GenBank/DDBJ databases">
        <authorList>
            <person name="Sun Q."/>
        </authorList>
    </citation>
    <scope>NUCLEOTIDE SEQUENCE [LARGE SCALE GENOMIC DNA]</scope>
    <source>
        <strain evidence="2 3">CCBAU 03386</strain>
    </source>
</reference>
<dbReference type="Pfam" id="PF00561">
    <property type="entry name" value="Abhydrolase_1"/>
    <property type="match status" value="1"/>
</dbReference>
<dbReference type="InterPro" id="IPR000073">
    <property type="entry name" value="AB_hydrolase_1"/>
</dbReference>
<sequence>MTTTRTVNTETLSIAYHEYGAADGWPVILSHGFPYDVHAFDDVAPTLARAGARVIVPYTRGFGPTRFLSDKTPRSGQQAARGSDIVELIEALGIERPILGGFDWGGNASCVAAALWPDRIGGLVSYAGYDIIDVNGQQHPTTHALEKVFWYQHLFQTERGRECLSQYRRDLCLILWREWSPGWQFDDATFARSADAFENPDFVHVVISCYRHSLGLEPGEAALQAFEARLAQKPRITVPTITIDGSNDPLKPGGTADHAKMFAGFHEHRVVDAGHNVPQERPRDFASAVIKVRERMTLMQMRIQR</sequence>
<protein>
    <submittedName>
        <fullName evidence="2">Alpha/beta hydrolase</fullName>
    </submittedName>
</protein>
<name>A0A7Y3WJB5_9HYPH</name>
<accession>A0A7Y3WJB5</accession>
<dbReference type="InterPro" id="IPR029058">
    <property type="entry name" value="AB_hydrolase_fold"/>
</dbReference>
<gene>
    <name evidence="2" type="ORF">G9X64_36335</name>
</gene>
<dbReference type="Gene3D" id="3.40.50.1820">
    <property type="entry name" value="alpha/beta hydrolase"/>
    <property type="match status" value="1"/>
</dbReference>
<dbReference type="PANTHER" id="PTHR43798">
    <property type="entry name" value="MONOACYLGLYCEROL LIPASE"/>
    <property type="match status" value="1"/>
</dbReference>
<dbReference type="InterPro" id="IPR000639">
    <property type="entry name" value="Epox_hydrolase-like"/>
</dbReference>
<evidence type="ECO:0000313" key="2">
    <source>
        <dbReference type="EMBL" id="NNU41862.1"/>
    </source>
</evidence>
<dbReference type="EMBL" id="JABFCN010000071">
    <property type="protein sequence ID" value="NNU41862.1"/>
    <property type="molecule type" value="Genomic_DNA"/>
</dbReference>
<dbReference type="SUPFAM" id="SSF53474">
    <property type="entry name" value="alpha/beta-Hydrolases"/>
    <property type="match status" value="1"/>
</dbReference>
<dbReference type="InterPro" id="IPR050266">
    <property type="entry name" value="AB_hydrolase_sf"/>
</dbReference>
<dbReference type="PANTHER" id="PTHR43798:SF33">
    <property type="entry name" value="HYDROLASE, PUTATIVE (AFU_ORTHOLOGUE AFUA_2G14860)-RELATED"/>
    <property type="match status" value="1"/>
</dbReference>
<dbReference type="AlphaFoldDB" id="A0A7Y3WJB5"/>
<dbReference type="PRINTS" id="PR00412">
    <property type="entry name" value="EPOXHYDRLASE"/>
</dbReference>
<proteinExistence type="predicted"/>
<dbReference type="Proteomes" id="UP000519972">
    <property type="component" value="Unassembled WGS sequence"/>
</dbReference>
<dbReference type="GO" id="GO:0016020">
    <property type="term" value="C:membrane"/>
    <property type="evidence" value="ECO:0007669"/>
    <property type="project" value="TreeGrafter"/>
</dbReference>
<keyword evidence="3" id="KW-1185">Reference proteome</keyword>
<evidence type="ECO:0000313" key="3">
    <source>
        <dbReference type="Proteomes" id="UP000519972"/>
    </source>
</evidence>
<feature type="domain" description="AB hydrolase-1" evidence="1">
    <location>
        <begin position="26"/>
        <end position="277"/>
    </location>
</feature>
<keyword evidence="2" id="KW-0378">Hydrolase</keyword>